<feature type="binding site" evidence="18 19">
    <location>
        <position position="422"/>
    </location>
    <ligand>
        <name>heme b</name>
        <dbReference type="ChEBI" id="CHEBI:60344"/>
        <label>2</label>
    </ligand>
</feature>
<dbReference type="PIRSF" id="PIRSF038927">
    <property type="entry name" value="Catalase_clade2"/>
    <property type="match status" value="1"/>
</dbReference>
<dbReference type="InterPro" id="IPR002226">
    <property type="entry name" value="Catalase_haem_BS"/>
</dbReference>
<dbReference type="Pfam" id="PF00199">
    <property type="entry name" value="Catalase"/>
    <property type="match status" value="1"/>
</dbReference>
<evidence type="ECO:0000256" key="11">
    <source>
        <dbReference type="PIRSR" id="PIRSR038927-1"/>
    </source>
</evidence>
<dbReference type="SMR" id="A0A6I8WFM0"/>
<comment type="catalytic activity">
    <reaction evidence="10 14">
        <text>2 H2O2 = O2 + 2 H2O</text>
        <dbReference type="Rhea" id="RHEA:20309"/>
        <dbReference type="ChEBI" id="CHEBI:15377"/>
        <dbReference type="ChEBI" id="CHEBI:15379"/>
        <dbReference type="ChEBI" id="CHEBI:16240"/>
        <dbReference type="EC" id="1.11.1.6"/>
    </reaction>
</comment>
<feature type="active site" evidence="11">
    <location>
        <position position="128"/>
    </location>
</feature>
<feature type="binding site" evidence="18 19">
    <location>
        <position position="214"/>
    </location>
    <ligand>
        <name>heme b</name>
        <dbReference type="ChEBI" id="CHEBI:60344"/>
        <label>1</label>
    </ligand>
</feature>
<feature type="region of interest" description="Disordered" evidence="15">
    <location>
        <begin position="42"/>
        <end position="61"/>
    </location>
</feature>
<dbReference type="InterPro" id="IPR043156">
    <property type="entry name" value="Catalase_clade2_helical"/>
</dbReference>
<sequence length="750" mass="84336">MIKKNKADFTSNGSNNKAISTVEPHYEDTAPAEKVIKSLTSISPPGVEPMMPGSDKTPKNRNEKLTQLDKFRFAPQGESLRTNQGVKISDNQNSLKSGARGSTLLEDFILREKITHFDHERIPERVVHARGTGAHGYFQVYESLASYTTAEFLQDPSVKTPVFVRFSTVQGSRGSADTVRDIRGWATKFYTKEGTFDLVGNNTPVFFIQDAIKFPDFVHAVKPEPHNEIPQGQSAHDTFWDYISLQPETLHNVMWVMSDRGIPRSYRMMEGFGIHTYKMINAEGQCHFIRFHWKPVYGVSSLIWDEAQLLTGCDPDFHRRELWESIEAGDYPEYELGLQIIPEEDEHKFDFDILDPTKLIPESLVPVHLVGKMVLNRNPDNYFSETEQVAFCPGNIVPGIDFSDDPLLQGRLFSYIDTQISRLGGVNFHEIPINKPICPFHNHQRDGMHRMSISGTANYEPNSINNNWPREAPPTEGGFTTYPQPVNGYKSRKRSSTFIDFYSQPRLFWLSQTKVEQNHIVGGFSFELGKVVRPWIRERVVNQLTYIDHQLAQSVADNLGIKLSQEQLKHPLPGPINGLSKDRSLSMYDGHHQILKSRQVAILAADGVCGDAIDNIMKTLKKYGVHGKIFAPHVGRITSLQGNEIEVNGTIEGNPSVMVDAVIIPDGEDSIDSLMKNGNAKHYVIQAFKHLKAIGLQGKAFKLYDALPLPKPDEGIVVGDKAADLAEAFCNVMRGHRIWSRESVAQEIAG</sequence>
<dbReference type="InterPro" id="IPR018028">
    <property type="entry name" value="Catalase"/>
</dbReference>
<dbReference type="PRINTS" id="PR00067">
    <property type="entry name" value="CATALASE"/>
</dbReference>
<feature type="region of interest" description="Disordered" evidence="15">
    <location>
        <begin position="1"/>
        <end position="26"/>
    </location>
</feature>
<feature type="binding site" evidence="18 19">
    <location>
        <position position="419"/>
    </location>
    <ligand>
        <name>heme b</name>
        <dbReference type="ChEBI" id="CHEBI:60344"/>
        <label>1</label>
    </ligand>
</feature>
<feature type="binding site" evidence="19 20">
    <location>
        <position position="128"/>
    </location>
    <ligand>
        <name>heme b</name>
        <dbReference type="ChEBI" id="CHEBI:60344"/>
        <label>1</label>
    </ligand>
</feature>
<dbReference type="GO" id="GO:0004096">
    <property type="term" value="F:catalase activity"/>
    <property type="evidence" value="ECO:0007669"/>
    <property type="project" value="UniProtKB-UniRule"/>
</dbReference>
<evidence type="ECO:0000256" key="7">
    <source>
        <dbReference type="ARBA" id="ARBA00023002"/>
    </source>
</evidence>
<dbReference type="InterPro" id="IPR024712">
    <property type="entry name" value="Catalase_clade2"/>
</dbReference>
<dbReference type="NCBIfam" id="NF008422">
    <property type="entry name" value="PRK11249.1"/>
    <property type="match status" value="1"/>
</dbReference>
<keyword evidence="8 10" id="KW-0408">Iron</keyword>
<dbReference type="GO" id="GO:0046872">
    <property type="term" value="F:metal ion binding"/>
    <property type="evidence" value="ECO:0007669"/>
    <property type="project" value="UniProtKB-KW"/>
</dbReference>
<dbReference type="PDB" id="8J4R">
    <property type="method" value="X-ray"/>
    <property type="resolution" value="2.50 A"/>
    <property type="chains" value="A/B/C/D=1-750"/>
</dbReference>
<accession>A0A6I8WFM0</accession>
<dbReference type="AlphaFoldDB" id="A0A6I8WFM0"/>
<dbReference type="PDB" id="8J4Q">
    <property type="method" value="X-ray"/>
    <property type="resolution" value="2.10 A"/>
    <property type="chains" value="A/B/C/D=1-750"/>
</dbReference>
<keyword evidence="6 10" id="KW-0479">Metal-binding</keyword>
<dbReference type="PROSITE" id="PS51402">
    <property type="entry name" value="CATALASE_3"/>
    <property type="match status" value="1"/>
</dbReference>
<keyword evidence="18 19" id="KW-0002">3D-structure</keyword>
<protein>
    <recommendedName>
        <fullName evidence="3 10">Catalase</fullName>
        <ecNumber evidence="3 10">1.11.1.6</ecNumber>
    </recommendedName>
</protein>
<dbReference type="InterPro" id="IPR029062">
    <property type="entry name" value="Class_I_gatase-like"/>
</dbReference>
<dbReference type="Pfam" id="PF06628">
    <property type="entry name" value="Catalase-rel"/>
    <property type="match status" value="1"/>
</dbReference>
<feature type="binding site" evidence="13">
    <location>
        <position position="125"/>
    </location>
    <ligand>
        <name>heme</name>
        <dbReference type="ChEBI" id="CHEBI:30413"/>
    </ligand>
</feature>
<feature type="domain" description="Catalase core" evidence="16">
    <location>
        <begin position="81"/>
        <end position="468"/>
    </location>
</feature>
<evidence type="ECO:0000313" key="17">
    <source>
        <dbReference type="PDB" id="6JOA"/>
    </source>
</evidence>
<feature type="compositionally biased region" description="Polar residues" evidence="15">
    <location>
        <begin position="8"/>
        <end position="19"/>
    </location>
</feature>
<evidence type="ECO:0000256" key="15">
    <source>
        <dbReference type="SAM" id="MobiDB-lite"/>
    </source>
</evidence>
<dbReference type="InterPro" id="IPR041399">
    <property type="entry name" value="Catalase_large_C"/>
</dbReference>
<feature type="binding site" evidence="18 19">
    <location>
        <position position="206"/>
    </location>
    <ligand>
        <name>heme b</name>
        <dbReference type="ChEBI" id="CHEBI:60344"/>
        <label>2</label>
    </ligand>
</feature>
<reference evidence="20" key="3">
    <citation type="submission" date="2023-04" db="PDB data bank">
        <title>Crystal structure of eKatE (extra KatE) F413Y mutant from atypical E. coli.</title>
        <authorList>
            <person name="Yoo Y."/>
        </authorList>
    </citation>
    <scope>X-RAY CRYSTALLOGRAPHY (2.50 ANGSTROMS) IN COMPLEX WITH HEME B</scope>
    <scope>SULFINATION AT CYS-609</scope>
</reference>
<dbReference type="CDD" id="cd03132">
    <property type="entry name" value="GATase1_catalase"/>
    <property type="match status" value="1"/>
</dbReference>
<keyword evidence="7 10" id="KW-0560">Oxidoreductase</keyword>
<feature type="active site" evidence="11">
    <location>
        <position position="201"/>
    </location>
</feature>
<reference evidence="18" key="2">
    <citation type="submission" date="2019-12" db="PDB data bank">
        <title>Crystal structure of eKatE.</title>
        <authorList>
            <person name="Cho H.S."/>
            <person name="Yoo Y."/>
        </authorList>
    </citation>
    <scope>X-RAY CRYSTALLOGRAPHY (2.10 ANGSTROMS) IN COMPLEX WITH HEME B</scope>
</reference>
<evidence type="ECO:0000256" key="1">
    <source>
        <dbReference type="ARBA" id="ARBA00001971"/>
    </source>
</evidence>
<comment type="similarity">
    <text evidence="2">Belongs to the catalase family. HPII subfamily.</text>
</comment>
<feature type="binding site" evidence="18 19">
    <location>
        <position position="165"/>
    </location>
    <ligand>
        <name>heme b</name>
        <dbReference type="ChEBI" id="CHEBI:60344"/>
        <label>1</label>
    </ligand>
</feature>
<organism evidence="17">
    <name type="scientific">Escherichia coli M8</name>
    <dbReference type="NCBI Taxonomy" id="1392854"/>
    <lineage>
        <taxon>Bacteria</taxon>
        <taxon>Pseudomonadati</taxon>
        <taxon>Pseudomonadota</taxon>
        <taxon>Gammaproteobacteria</taxon>
        <taxon>Enterobacterales</taxon>
        <taxon>Enterobacteriaceae</taxon>
        <taxon>Escherichia</taxon>
    </lineage>
</organism>
<dbReference type="InterPro" id="IPR020835">
    <property type="entry name" value="Catalase_sf"/>
</dbReference>
<evidence type="ECO:0000256" key="4">
    <source>
        <dbReference type="ARBA" id="ARBA00022559"/>
    </source>
</evidence>
<evidence type="ECO:0000256" key="6">
    <source>
        <dbReference type="ARBA" id="ARBA00022723"/>
    </source>
</evidence>
<evidence type="ECO:0000256" key="13">
    <source>
        <dbReference type="PIRSR" id="PIRSR038927-3"/>
    </source>
</evidence>
<feature type="binding site" description="axial binding residue" evidence="12">
    <location>
        <position position="415"/>
    </location>
    <ligand>
        <name>heme</name>
        <dbReference type="ChEBI" id="CHEBI:30413"/>
    </ligand>
    <ligandPart>
        <name>Fe</name>
        <dbReference type="ChEBI" id="CHEBI:18248"/>
    </ligandPart>
</feature>
<feature type="binding site" evidence="13">
    <location>
        <position position="411"/>
    </location>
    <ligand>
        <name>heme</name>
        <dbReference type="ChEBI" id="CHEBI:30413"/>
    </ligand>
</feature>
<dbReference type="PDB" id="6JOA">
    <property type="method" value="X-ray"/>
    <property type="resolution" value="2.10 A"/>
    <property type="chains" value="A/B/C/D=1-750"/>
</dbReference>
<dbReference type="Gene3D" id="2.40.180.10">
    <property type="entry name" value="Catalase core domain"/>
    <property type="match status" value="1"/>
</dbReference>
<evidence type="ECO:0007829" key="20">
    <source>
        <dbReference type="PDB" id="8J4R"/>
    </source>
</evidence>
<comment type="cofactor">
    <cofactor evidence="1 10 12">
        <name>heme</name>
        <dbReference type="ChEBI" id="CHEBI:30413"/>
    </cofactor>
</comment>
<evidence type="ECO:0000256" key="3">
    <source>
        <dbReference type="ARBA" id="ARBA00012314"/>
    </source>
</evidence>
<feature type="binding site" evidence="18 19">
    <location>
        <position position="422"/>
    </location>
    <ligand>
        <name>heme b</name>
        <dbReference type="ChEBI" id="CHEBI:60344"/>
        <label>1</label>
    </ligand>
</feature>
<dbReference type="InterPro" id="IPR010582">
    <property type="entry name" value="Catalase_immune_responsive"/>
</dbReference>
<feature type="binding site" evidence="18 19">
    <location>
        <position position="415"/>
    </location>
    <ligand>
        <name>heme b</name>
        <dbReference type="ChEBI" id="CHEBI:60344"/>
        <label>2</label>
        <note>axial binding residue</note>
    </ligand>
    <ligandPart>
        <name>Fe</name>
        <dbReference type="ChEBI" id="CHEBI:18248"/>
    </ligandPart>
</feature>
<dbReference type="PROSITE" id="PS00437">
    <property type="entry name" value="CATALASE_1"/>
    <property type="match status" value="1"/>
</dbReference>
<evidence type="ECO:0000256" key="5">
    <source>
        <dbReference type="ARBA" id="ARBA00022617"/>
    </source>
</evidence>
<dbReference type="EC" id="1.11.1.6" evidence="3 10"/>
<evidence type="ECO:0000256" key="9">
    <source>
        <dbReference type="ARBA" id="ARBA00023324"/>
    </source>
</evidence>
<feature type="binding site" evidence="18 19">
    <location>
        <position position="125"/>
    </location>
    <ligand>
        <name>heme b</name>
        <dbReference type="ChEBI" id="CHEBI:60344"/>
        <label>1</label>
    </ligand>
</feature>
<evidence type="ECO:0000256" key="2">
    <source>
        <dbReference type="ARBA" id="ARBA00010660"/>
    </source>
</evidence>
<dbReference type="InterPro" id="IPR024708">
    <property type="entry name" value="Catalase_AS"/>
</dbReference>
<dbReference type="InterPro" id="IPR011614">
    <property type="entry name" value="Catalase_core"/>
</dbReference>
<feature type="binding site" evidence="18 19">
    <location>
        <position position="125"/>
    </location>
    <ligand>
        <name>heme b</name>
        <dbReference type="ChEBI" id="CHEBI:60344"/>
        <label>2</label>
    </ligand>
</feature>
<evidence type="ECO:0000256" key="12">
    <source>
        <dbReference type="PIRSR" id="PIRSR038927-2"/>
    </source>
</evidence>
<dbReference type="PDB" id="6LFK">
    <property type="method" value="X-ray"/>
    <property type="resolution" value="2.10 A"/>
    <property type="chains" value="A/B/C/D=1-750"/>
</dbReference>
<evidence type="ECO:0000256" key="14">
    <source>
        <dbReference type="RuleBase" id="RU000498"/>
    </source>
</evidence>
<keyword evidence="4 10" id="KW-0575">Peroxidase</keyword>
<evidence type="ECO:0007829" key="19">
    <source>
        <dbReference type="PDB" id="8J4Q"/>
    </source>
</evidence>
<dbReference type="Gene3D" id="1.20.1370.20">
    <property type="match status" value="1"/>
</dbReference>
<feature type="binding site" evidence="13">
    <location>
        <position position="165"/>
    </location>
    <ligand>
        <name>heme</name>
        <dbReference type="ChEBI" id="CHEBI:30413"/>
    </ligand>
</feature>
<dbReference type="SMART" id="SM01060">
    <property type="entry name" value="Catalase"/>
    <property type="match status" value="1"/>
</dbReference>
<dbReference type="PANTHER" id="PTHR42821">
    <property type="entry name" value="CATALASE"/>
    <property type="match status" value="1"/>
</dbReference>
<dbReference type="FunFam" id="2.40.180.10:FF:000003">
    <property type="entry name" value="Catalase"/>
    <property type="match status" value="1"/>
</dbReference>
<dbReference type="GO" id="GO:0005829">
    <property type="term" value="C:cytosol"/>
    <property type="evidence" value="ECO:0007669"/>
    <property type="project" value="TreeGrafter"/>
</dbReference>
<dbReference type="PDB" id="6JOA">
    <property type="method" value="X-ray"/>
    <property type="resolution" value="2.10 A"/>
    <property type="chains" value="A/C/B/D=1-750"/>
</dbReference>
<gene>
    <name evidence="17" type="ORF">B2H83_27520</name>
</gene>
<reference evidence="19" key="4">
    <citation type="submission" date="2023-04" db="PDB data bank">
        <title>Crystal structure of eKatE (extra KatE) from atypical E. coli.</title>
        <authorList>
            <person name="Yoo Y."/>
        </authorList>
    </citation>
    <scope>X-RAY CRYSTALLOGRAPHY (2.10 ANGSTROMS) IN COMPLEX WITH HEME B</scope>
    <scope>SULFINATION AT CYS-609</scope>
</reference>
<dbReference type="PROSITE" id="PS00438">
    <property type="entry name" value="CATALASE_2"/>
    <property type="match status" value="1"/>
</dbReference>
<dbReference type="PANTHER" id="PTHR42821:SF1">
    <property type="entry name" value="CATALASE-B"/>
    <property type="match status" value="1"/>
</dbReference>
<dbReference type="SUPFAM" id="SSF52317">
    <property type="entry name" value="Class I glutamine amidotransferase-like"/>
    <property type="match status" value="1"/>
</dbReference>
<keyword evidence="9 10" id="KW-0376">Hydrogen peroxide</keyword>
<comment type="function">
    <text evidence="10">Decomposes hydrogen peroxide into water and oxygen; serves to protect cells from the toxic effects of hydrogen peroxide.</text>
</comment>
<dbReference type="GO" id="GO:0006979">
    <property type="term" value="P:response to oxidative stress"/>
    <property type="evidence" value="ECO:0007669"/>
    <property type="project" value="InterPro"/>
</dbReference>
<dbReference type="Gene3D" id="3.40.50.880">
    <property type="match status" value="1"/>
</dbReference>
<dbReference type="Pfam" id="PF18011">
    <property type="entry name" value="Catalase_C"/>
    <property type="match status" value="1"/>
</dbReference>
<feature type="binding site" evidence="13">
    <location>
        <position position="214"/>
    </location>
    <ligand>
        <name>heme</name>
        <dbReference type="ChEBI" id="CHEBI:30413"/>
    </ligand>
</feature>
<dbReference type="SUPFAM" id="SSF56634">
    <property type="entry name" value="Heme-dependent catalase-like"/>
    <property type="match status" value="1"/>
</dbReference>
<feature type="binding site" evidence="18 19">
    <location>
        <position position="165"/>
    </location>
    <ligand>
        <name>heme b</name>
        <dbReference type="ChEBI" id="CHEBI:60344"/>
        <label>2</label>
    </ligand>
</feature>
<dbReference type="GO" id="GO:0020037">
    <property type="term" value="F:heme binding"/>
    <property type="evidence" value="ECO:0007669"/>
    <property type="project" value="UniProtKB-UniRule"/>
</dbReference>
<dbReference type="GO" id="GO:0042744">
    <property type="term" value="P:hydrogen peroxide catabolic process"/>
    <property type="evidence" value="ECO:0007669"/>
    <property type="project" value="UniProtKB-UniRule"/>
</dbReference>
<evidence type="ECO:0000256" key="10">
    <source>
        <dbReference type="PIRNR" id="PIRNR038927"/>
    </source>
</evidence>
<feature type="modified residue" description="Cysteine sulfinic acid (-SO2H)" evidence="19 20">
    <location>
        <position position="609"/>
    </location>
</feature>
<evidence type="ECO:0000259" key="16">
    <source>
        <dbReference type="SMART" id="SM01060"/>
    </source>
</evidence>
<keyword evidence="5 10" id="KW-0349">Heme</keyword>
<proteinExistence type="evidence at protein level"/>
<evidence type="ECO:0007829" key="18">
    <source>
        <dbReference type="PDB" id="6LFK"/>
    </source>
</evidence>
<feature type="binding site" evidence="19 20">
    <location>
        <position position="419"/>
    </location>
    <ligand>
        <name>heme b</name>
        <dbReference type="ChEBI" id="CHEBI:60344"/>
        <label>2</label>
    </ligand>
</feature>
<dbReference type="CDD" id="cd08155">
    <property type="entry name" value="catalase_clade_2"/>
    <property type="match status" value="1"/>
</dbReference>
<evidence type="ECO:0000256" key="8">
    <source>
        <dbReference type="ARBA" id="ARBA00023004"/>
    </source>
</evidence>
<name>A0A6I8WFM0_ECOLX</name>
<feature type="binding site" evidence="13">
    <location>
        <position position="422"/>
    </location>
    <ligand>
        <name>heme</name>
        <dbReference type="ChEBI" id="CHEBI:30413"/>
    </ligand>
</feature>
<feature type="binding site" evidence="18 19">
    <location>
        <position position="415"/>
    </location>
    <ligand>
        <name>heme b</name>
        <dbReference type="ChEBI" id="CHEBI:60344"/>
        <label>1</label>
        <note>axial binding residue</note>
    </ligand>
    <ligandPart>
        <name>Fe</name>
        <dbReference type="ChEBI" id="CHEBI:18248"/>
    </ligandPart>
</feature>
<reference evidence="17" key="1">
    <citation type="journal article" date="2016" name="Nat. Commun.">
        <title>A single gene of a commensal microbe affects host susceptibility to enteric infection.</title>
        <authorList>
            <person name="Yoon M.Y."/>
            <person name="Min K.B."/>
            <person name="Lee K.M."/>
            <person name="Yoon Y."/>
            <person name="Kim Y."/>
            <person name="Oh Y.T."/>
            <person name="Lee K."/>
            <person name="Chun J."/>
            <person name="Kim B.Y."/>
            <person name="Yoon S.H."/>
            <person name="Lee I."/>
            <person name="Kim C.Y."/>
            <person name="Yoon S.S."/>
        </authorList>
    </citation>
    <scope>X-RAY CRYSTALLOGRAPHY (2.10 ANGSTROMS)</scope>
    <source>
        <strain evidence="17">M8</strain>
    </source>
</reference>